<organism evidence="1 2">
    <name type="scientific">Alicyclobacillus fastidiosus</name>
    <dbReference type="NCBI Taxonomy" id="392011"/>
    <lineage>
        <taxon>Bacteria</taxon>
        <taxon>Bacillati</taxon>
        <taxon>Bacillota</taxon>
        <taxon>Bacilli</taxon>
        <taxon>Bacillales</taxon>
        <taxon>Alicyclobacillaceae</taxon>
        <taxon>Alicyclobacillus</taxon>
    </lineage>
</organism>
<protein>
    <submittedName>
        <fullName evidence="1">Uncharacterized protein</fullName>
    </submittedName>
</protein>
<comment type="caution">
    <text evidence="1">The sequence shown here is derived from an EMBL/GenBank/DDBJ whole genome shotgun (WGS) entry which is preliminary data.</text>
</comment>
<dbReference type="Proteomes" id="UP001579974">
    <property type="component" value="Unassembled WGS sequence"/>
</dbReference>
<reference evidence="1 2" key="1">
    <citation type="journal article" date="2024" name="Int. J. Mol. Sci.">
        <title>Exploration of Alicyclobacillus spp. Genome in Search of Antibiotic Resistance.</title>
        <authorList>
            <person name="Bucka-Kolendo J."/>
            <person name="Kiousi D.E."/>
            <person name="Dekowska A."/>
            <person name="Mikolajczuk-Szczyrba A."/>
            <person name="Karadedos D.M."/>
            <person name="Michael P."/>
            <person name="Galanis A."/>
            <person name="Sokolowska B."/>
        </authorList>
    </citation>
    <scope>NUCLEOTIDE SEQUENCE [LARGE SCALE GENOMIC DNA]</scope>
    <source>
        <strain evidence="1 2">KKP 3000</strain>
    </source>
</reference>
<dbReference type="RefSeq" id="WP_368781017.1">
    <property type="nucleotide sequence ID" value="NZ_CP162941.1"/>
</dbReference>
<sequence>MSSLLIFDELRGMQLTNVLELSQIHNRLVSIMHSMTNDDGYTAADVFNDIFKVAQQLREALDLTVIQQKVGVTVD</sequence>
<evidence type="ECO:0000313" key="1">
    <source>
        <dbReference type="EMBL" id="MFB5192938.1"/>
    </source>
</evidence>
<name>A0ABV5AKY0_9BACL</name>
<proteinExistence type="predicted"/>
<gene>
    <name evidence="1" type="ORF">KKP3000_002532</name>
</gene>
<dbReference type="EMBL" id="JBDXSU010000032">
    <property type="protein sequence ID" value="MFB5192938.1"/>
    <property type="molecule type" value="Genomic_DNA"/>
</dbReference>
<evidence type="ECO:0000313" key="2">
    <source>
        <dbReference type="Proteomes" id="UP001579974"/>
    </source>
</evidence>
<accession>A0ABV5AKY0</accession>
<keyword evidence="2" id="KW-1185">Reference proteome</keyword>